<reference evidence="1 2" key="1">
    <citation type="submission" date="2015-02" db="EMBL/GenBank/DDBJ databases">
        <title>Pseudomonas helleri sp. nov. and Pseudomonas weihenstephanensis sp. nov., isolated from raw cows milk.</title>
        <authorList>
            <person name="von Neubeck M."/>
            <person name="Huptas C."/>
            <person name="Wenning M."/>
            <person name="Scherer S."/>
        </authorList>
    </citation>
    <scope>NUCLEOTIDE SEQUENCE [LARGE SCALE GENOMIC DNA]</scope>
    <source>
        <strain evidence="1 2">DSM 29166</strain>
    </source>
</reference>
<dbReference type="Proteomes" id="UP000036325">
    <property type="component" value="Unassembled WGS sequence"/>
</dbReference>
<sequence>MTAKLVVKKESGELLFDTSKICYGLVKSGTFTYMERWQRKYLRGFDLDPNKGSSWEDSFRAGDDMYGFSLSQAVSPIVFIVGRGCFNGSALAGSDMYFYYSGANANTKFYCFDLMRNDIPGGPYLKTFNEAGEITFNSLQVPLNVIASIGAPAPTGTDRYGRRYGYAGGRWELVRRQTANVDSQAHHLIDIPLSAGVEYAACLPWSRAANAFLGNALTGVDGIVYGMSEGAFGRSGGISFMFAPAGVTTQAGTPSNQYSLPGSFEGFPVDRSPTALVINTANYPFPYR</sequence>
<accession>A0A0J6IJ86</accession>
<dbReference type="RefSeq" id="WP_048365735.1">
    <property type="nucleotide sequence ID" value="NZ_JYLF01000009.1"/>
</dbReference>
<evidence type="ECO:0000313" key="2">
    <source>
        <dbReference type="Proteomes" id="UP000036325"/>
    </source>
</evidence>
<comment type="caution">
    <text evidence="1">The sequence shown here is derived from an EMBL/GenBank/DDBJ whole genome shotgun (WGS) entry which is preliminary data.</text>
</comment>
<dbReference type="EMBL" id="JYLF01000009">
    <property type="protein sequence ID" value="KMN12217.1"/>
    <property type="molecule type" value="Genomic_DNA"/>
</dbReference>
<gene>
    <name evidence="1" type="ORF">TU86_18300</name>
</gene>
<dbReference type="PATRIC" id="fig|1608994.3.peg.4372"/>
<dbReference type="AlphaFoldDB" id="A0A0J6IJ86"/>
<proteinExistence type="predicted"/>
<dbReference type="STRING" id="1608994.TU86_18300"/>
<name>A0A0J6IJ86_9PSED</name>
<evidence type="ECO:0000313" key="1">
    <source>
        <dbReference type="EMBL" id="KMN12217.1"/>
    </source>
</evidence>
<organism evidence="1 2">
    <name type="scientific">Pseudomonas weihenstephanensis</name>
    <dbReference type="NCBI Taxonomy" id="1608994"/>
    <lineage>
        <taxon>Bacteria</taxon>
        <taxon>Pseudomonadati</taxon>
        <taxon>Pseudomonadota</taxon>
        <taxon>Gammaproteobacteria</taxon>
        <taxon>Pseudomonadales</taxon>
        <taxon>Pseudomonadaceae</taxon>
        <taxon>Pseudomonas</taxon>
    </lineage>
</organism>
<dbReference type="OrthoDB" id="6933098at2"/>
<protein>
    <submittedName>
        <fullName evidence="1">Prophage PssSM-02</fullName>
    </submittedName>
</protein>